<dbReference type="RefSeq" id="WP_098695497.1">
    <property type="nucleotide sequence ID" value="NZ_CP023778.1"/>
</dbReference>
<dbReference type="GeneID" id="88359973"/>
<gene>
    <name evidence="1" type="ORF">CRH09_21710</name>
</gene>
<dbReference type="PANTHER" id="PTHR39757:SF5">
    <property type="entry name" value="OS02G0190600 PROTEIN"/>
    <property type="match status" value="1"/>
</dbReference>
<protein>
    <submittedName>
        <fullName evidence="1">Lycopene cyclase</fullName>
    </submittedName>
</protein>
<accession>A0A291RM76</accession>
<dbReference type="KEGG" id="ntp:CRH09_21710"/>
<dbReference type="PANTHER" id="PTHR39757">
    <property type="match status" value="1"/>
</dbReference>
<proteinExistence type="predicted"/>
<name>A0A291RM76_9NOCA</name>
<organism evidence="1 2">
    <name type="scientific">Nocardia terpenica</name>
    <dbReference type="NCBI Taxonomy" id="455432"/>
    <lineage>
        <taxon>Bacteria</taxon>
        <taxon>Bacillati</taxon>
        <taxon>Actinomycetota</taxon>
        <taxon>Actinomycetes</taxon>
        <taxon>Mycobacteriales</taxon>
        <taxon>Nocardiaceae</taxon>
        <taxon>Nocardia</taxon>
    </lineage>
</organism>
<dbReference type="Pfam" id="PF05834">
    <property type="entry name" value="Lycopene_cycl"/>
    <property type="match status" value="1"/>
</dbReference>
<dbReference type="EMBL" id="CP023778">
    <property type="protein sequence ID" value="ATL68408.1"/>
    <property type="molecule type" value="Genomic_DNA"/>
</dbReference>
<dbReference type="SUPFAM" id="SSF51905">
    <property type="entry name" value="FAD/NAD(P)-binding domain"/>
    <property type="match status" value="1"/>
</dbReference>
<reference evidence="1 2" key="1">
    <citation type="submission" date="2017-10" db="EMBL/GenBank/DDBJ databases">
        <title>Comparative genomics between pathogenic Norcardia.</title>
        <authorList>
            <person name="Zeng L."/>
        </authorList>
    </citation>
    <scope>NUCLEOTIDE SEQUENCE [LARGE SCALE GENOMIC DNA]</scope>
    <source>
        <strain evidence="1 2">NC_YFY_NT001</strain>
    </source>
</reference>
<dbReference type="Proteomes" id="UP000221961">
    <property type="component" value="Chromosome"/>
</dbReference>
<evidence type="ECO:0000313" key="1">
    <source>
        <dbReference type="EMBL" id="ATL68408.1"/>
    </source>
</evidence>
<sequence>MRNAVWSNLPVTTDLLVCGLGPAGRALTHRALAHGYSVTAVDPHPDRRWVATYGAWADELPGWVAPVGTTAVRPVAWGSRRFEIERAYVVFEGGALQDSLTVDGARVVHDHVIDIDRTTKRPASVRLSTGATLTARRVIDARGVTRSPARAEQTAYGVVVPRRSWDETLFMDWRPDNGASSDEPRSFLYAVPLGADAMLLEETCLAGRPALDGAALRDRLLTRLRCRGIELDGSEPIERVRFPITGGRPGRDRFGAAGALLHPATGYSVATALSLSDAVVAGESIWPVSAHAVHRLRAAGLRALLALPPQDLPIFFDAFFDLPIELQRAYLSGHSDFRGTAAAMNRIFRALPWRLRRTLATAVAPIPLLPN</sequence>
<dbReference type="AlphaFoldDB" id="A0A291RM76"/>
<dbReference type="InterPro" id="IPR036188">
    <property type="entry name" value="FAD/NAD-bd_sf"/>
</dbReference>
<evidence type="ECO:0000313" key="2">
    <source>
        <dbReference type="Proteomes" id="UP000221961"/>
    </source>
</evidence>